<dbReference type="PRINTS" id="PR00413">
    <property type="entry name" value="HADHALOGNASE"/>
</dbReference>
<evidence type="ECO:0000256" key="4">
    <source>
        <dbReference type="ARBA" id="ARBA00022801"/>
    </source>
</evidence>
<comment type="cofactor">
    <cofactor evidence="1">
        <name>Mg(2+)</name>
        <dbReference type="ChEBI" id="CHEBI:18420"/>
    </cofactor>
</comment>
<keyword evidence="8" id="KW-1185">Reference proteome</keyword>
<keyword evidence="4" id="KW-0378">Hydrolase</keyword>
<dbReference type="InterPro" id="IPR023214">
    <property type="entry name" value="HAD_sf"/>
</dbReference>
<sequence length="215" mass="23662">MIKAVIFDMDGTLIDSQPIWYRVSIDFFQKNGFPITMDDMIKLTGSPVGKLVDFVLQAHGQKEKERAQLVAELMDYAVSEILATKPLMPNVKETLAFLKQHQIKMAVASASPRNMLQGIVESCGIAEYFDYLASAEDLAFNKPHPAVYLHAAQQLGVSAAECFAVEDSVLGMISGKAASMKTVVIPAQAEWDDPRWSLADFKLANIAELPTLLNL</sequence>
<dbReference type="GO" id="GO:0016787">
    <property type="term" value="F:hydrolase activity"/>
    <property type="evidence" value="ECO:0007669"/>
    <property type="project" value="UniProtKB-KW"/>
</dbReference>
<dbReference type="GO" id="GO:0000287">
    <property type="term" value="F:magnesium ion binding"/>
    <property type="evidence" value="ECO:0007669"/>
    <property type="project" value="UniProtKB-ARBA"/>
</dbReference>
<dbReference type="Proteomes" id="UP000244920">
    <property type="component" value="Chromosome"/>
</dbReference>
<name>A0A2U8FKG4_9PAST</name>
<organism evidence="7 8">
    <name type="scientific">Actinobacillus porcitonsillarum</name>
    <dbReference type="NCBI Taxonomy" id="189834"/>
    <lineage>
        <taxon>Bacteria</taxon>
        <taxon>Pseudomonadati</taxon>
        <taxon>Pseudomonadota</taxon>
        <taxon>Gammaproteobacteria</taxon>
        <taxon>Pasteurellales</taxon>
        <taxon>Pasteurellaceae</taxon>
        <taxon>Actinobacillus</taxon>
    </lineage>
</organism>
<dbReference type="InterPro" id="IPR036412">
    <property type="entry name" value="HAD-like_sf"/>
</dbReference>
<dbReference type="CDD" id="cd07505">
    <property type="entry name" value="HAD_BPGM-like"/>
    <property type="match status" value="1"/>
</dbReference>
<accession>A0A2U8FKG4</accession>
<proteinExistence type="inferred from homology"/>
<protein>
    <submittedName>
        <fullName evidence="7">Hexitol phosphatase HxpB</fullName>
    </submittedName>
</protein>
<keyword evidence="6" id="KW-0119">Carbohydrate metabolism</keyword>
<evidence type="ECO:0000256" key="5">
    <source>
        <dbReference type="ARBA" id="ARBA00022842"/>
    </source>
</evidence>
<dbReference type="KEGG" id="apor:DDU33_08290"/>
<dbReference type="Pfam" id="PF00702">
    <property type="entry name" value="Hydrolase"/>
    <property type="match status" value="1"/>
</dbReference>
<dbReference type="EMBL" id="CP029206">
    <property type="protein sequence ID" value="AWI51475.1"/>
    <property type="molecule type" value="Genomic_DNA"/>
</dbReference>
<keyword evidence="3" id="KW-0479">Metal-binding</keyword>
<dbReference type="RefSeq" id="WP_108924664.1">
    <property type="nucleotide sequence ID" value="NZ_CP029206.1"/>
</dbReference>
<reference evidence="8" key="1">
    <citation type="submission" date="2018-05" db="EMBL/GenBank/DDBJ databases">
        <title>Complete genome sequence of Actinobacillus porcitonsillarum reference strain 9953L55 (CCUG 46996).</title>
        <authorList>
            <person name="Dona V."/>
            <person name="Perreten V."/>
        </authorList>
    </citation>
    <scope>NUCLEOTIDE SEQUENCE [LARGE SCALE GENOMIC DNA]</scope>
    <source>
        <strain evidence="8">9953L55</strain>
    </source>
</reference>
<comment type="similarity">
    <text evidence="2">Belongs to the HAD-like hydrolase superfamily. CbbY/CbbZ/Gph/YieH family.</text>
</comment>
<evidence type="ECO:0000256" key="1">
    <source>
        <dbReference type="ARBA" id="ARBA00001946"/>
    </source>
</evidence>
<evidence type="ECO:0000313" key="7">
    <source>
        <dbReference type="EMBL" id="AWI51475.1"/>
    </source>
</evidence>
<dbReference type="NCBIfam" id="NF008087">
    <property type="entry name" value="PRK10826.1"/>
    <property type="match status" value="1"/>
</dbReference>
<evidence type="ECO:0000256" key="3">
    <source>
        <dbReference type="ARBA" id="ARBA00022723"/>
    </source>
</evidence>
<dbReference type="PANTHER" id="PTHR46193">
    <property type="entry name" value="6-PHOSPHOGLUCONATE PHOSPHATASE"/>
    <property type="match status" value="1"/>
</dbReference>
<dbReference type="SFLD" id="SFLDS00003">
    <property type="entry name" value="Haloacid_Dehalogenase"/>
    <property type="match status" value="1"/>
</dbReference>
<dbReference type="PANTHER" id="PTHR46193:SF18">
    <property type="entry name" value="HEXITOL PHOSPHATASE B"/>
    <property type="match status" value="1"/>
</dbReference>
<dbReference type="AlphaFoldDB" id="A0A2U8FKG4"/>
<gene>
    <name evidence="7" type="ORF">DDU33_08290</name>
</gene>
<dbReference type="SFLD" id="SFLDG01135">
    <property type="entry name" value="C1.5.6:_HAD__Beta-PGM__Phospha"/>
    <property type="match status" value="1"/>
</dbReference>
<evidence type="ECO:0000256" key="6">
    <source>
        <dbReference type="ARBA" id="ARBA00023277"/>
    </source>
</evidence>
<dbReference type="NCBIfam" id="TIGR01509">
    <property type="entry name" value="HAD-SF-IA-v3"/>
    <property type="match status" value="1"/>
</dbReference>
<keyword evidence="5" id="KW-0460">Magnesium</keyword>
<dbReference type="InterPro" id="IPR051600">
    <property type="entry name" value="Beta-PGM-like"/>
</dbReference>
<dbReference type="InterPro" id="IPR006439">
    <property type="entry name" value="HAD-SF_hydro_IA"/>
</dbReference>
<evidence type="ECO:0000313" key="8">
    <source>
        <dbReference type="Proteomes" id="UP000244920"/>
    </source>
</evidence>
<dbReference type="Gene3D" id="3.40.50.1000">
    <property type="entry name" value="HAD superfamily/HAD-like"/>
    <property type="match status" value="1"/>
</dbReference>
<dbReference type="InterPro" id="IPR023198">
    <property type="entry name" value="PGP-like_dom2"/>
</dbReference>
<dbReference type="SFLD" id="SFLDG01129">
    <property type="entry name" value="C1.5:_HAD__Beta-PGM__Phosphata"/>
    <property type="match status" value="1"/>
</dbReference>
<dbReference type="Gene3D" id="1.10.150.240">
    <property type="entry name" value="Putative phosphatase, domain 2"/>
    <property type="match status" value="1"/>
</dbReference>
<dbReference type="FunFam" id="3.40.50.1000:FF:000036">
    <property type="entry name" value="HAD family hydrolase"/>
    <property type="match status" value="1"/>
</dbReference>
<dbReference type="SUPFAM" id="SSF56784">
    <property type="entry name" value="HAD-like"/>
    <property type="match status" value="1"/>
</dbReference>
<evidence type="ECO:0000256" key="2">
    <source>
        <dbReference type="ARBA" id="ARBA00006171"/>
    </source>
</evidence>